<dbReference type="SUPFAM" id="SSF50494">
    <property type="entry name" value="Trypsin-like serine proteases"/>
    <property type="match status" value="1"/>
</dbReference>
<evidence type="ECO:0000313" key="1">
    <source>
        <dbReference type="EMBL" id="EWY41477.1"/>
    </source>
</evidence>
<dbReference type="PANTHER" id="PTHR43019">
    <property type="entry name" value="SERINE ENDOPROTEASE DEGS"/>
    <property type="match status" value="1"/>
</dbReference>
<keyword evidence="2" id="KW-1185">Reference proteome</keyword>
<proteinExistence type="predicted"/>
<gene>
    <name evidence="1" type="ORF">N825_27260</name>
</gene>
<dbReference type="EMBL" id="AVFL01000004">
    <property type="protein sequence ID" value="EWY41477.1"/>
    <property type="molecule type" value="Genomic_DNA"/>
</dbReference>
<dbReference type="AlphaFoldDB" id="W9H9U4"/>
<sequence length="313" mass="33364">MRWGLFGLRELGLFGLGFCGLTALGGCVAYSPPDLADPPAAASAEPPIAICYEPDQDVVSRVTPADCRGRVVTEEEAEALADARARRHRAQIIGDRQSRPDDKVEIRTAGSGFYINSQGQVLTGFHVVARCAAVTVSTITGGRTPAHVVVSDYGLDLAVLQTKARPKSFARFNPAPDRDRSLTGSVVGYPALGAATIVPSRTPVEAWPAQLTSGGTEFSVEGRIRAGHSGSPVLDQSGRVIGLIRSKVDAVTTYRETGQVVEDVAQAVTNETIFRFLAPQHVSHVTQARGPELSDDEILERASAFAARVECWN</sequence>
<organism evidence="1 2">
    <name type="scientific">Skermanella stibiiresistens SB22</name>
    <dbReference type="NCBI Taxonomy" id="1385369"/>
    <lineage>
        <taxon>Bacteria</taxon>
        <taxon>Pseudomonadati</taxon>
        <taxon>Pseudomonadota</taxon>
        <taxon>Alphaproteobacteria</taxon>
        <taxon>Rhodospirillales</taxon>
        <taxon>Azospirillaceae</taxon>
        <taxon>Skermanella</taxon>
    </lineage>
</organism>
<reference evidence="1 2" key="1">
    <citation type="submission" date="2013-08" db="EMBL/GenBank/DDBJ databases">
        <title>The genome sequence of Skermanella stibiiresistens.</title>
        <authorList>
            <person name="Zhu W."/>
            <person name="Wang G."/>
        </authorList>
    </citation>
    <scope>NUCLEOTIDE SEQUENCE [LARGE SCALE GENOMIC DNA]</scope>
    <source>
        <strain evidence="1 2">SB22</strain>
    </source>
</reference>
<comment type="caution">
    <text evidence="1">The sequence shown here is derived from an EMBL/GenBank/DDBJ whole genome shotgun (WGS) entry which is preliminary data.</text>
</comment>
<dbReference type="InterPro" id="IPR009003">
    <property type="entry name" value="Peptidase_S1_PA"/>
</dbReference>
<dbReference type="Pfam" id="PF13365">
    <property type="entry name" value="Trypsin_2"/>
    <property type="match status" value="1"/>
</dbReference>
<evidence type="ECO:0000313" key="2">
    <source>
        <dbReference type="Proteomes" id="UP000019486"/>
    </source>
</evidence>
<dbReference type="Gene3D" id="2.40.10.10">
    <property type="entry name" value="Trypsin-like serine proteases"/>
    <property type="match status" value="2"/>
</dbReference>
<evidence type="ECO:0008006" key="3">
    <source>
        <dbReference type="Google" id="ProtNLM"/>
    </source>
</evidence>
<accession>W9H9U4</accession>
<dbReference type="InterPro" id="IPR043504">
    <property type="entry name" value="Peptidase_S1_PA_chymotrypsin"/>
</dbReference>
<protein>
    <recommendedName>
        <fullName evidence="3">Serine protease</fullName>
    </recommendedName>
</protein>
<dbReference type="STRING" id="1385369.N825_27260"/>
<name>W9H9U4_9PROT</name>
<dbReference type="PANTHER" id="PTHR43019:SF23">
    <property type="entry name" value="PROTEASE DO-LIKE 5, CHLOROPLASTIC"/>
    <property type="match status" value="1"/>
</dbReference>
<dbReference type="PROSITE" id="PS51257">
    <property type="entry name" value="PROKAR_LIPOPROTEIN"/>
    <property type="match status" value="1"/>
</dbReference>
<dbReference type="Proteomes" id="UP000019486">
    <property type="component" value="Unassembled WGS sequence"/>
</dbReference>
<dbReference type="RefSeq" id="WP_084164467.1">
    <property type="nucleotide sequence ID" value="NZ_AVFL01000004.1"/>
</dbReference>